<feature type="domain" description="tRNA(Ile)-lysidine/2-thiocytidine synthase N-terminal" evidence="2">
    <location>
        <begin position="31"/>
        <end position="196"/>
    </location>
</feature>
<evidence type="ECO:0000256" key="1">
    <source>
        <dbReference type="ARBA" id="ARBA00022679"/>
    </source>
</evidence>
<organism evidence="3 4">
    <name type="scientific">Neomoorella humiferrea</name>
    <dbReference type="NCBI Taxonomy" id="676965"/>
    <lineage>
        <taxon>Bacteria</taxon>
        <taxon>Bacillati</taxon>
        <taxon>Bacillota</taxon>
        <taxon>Clostridia</taxon>
        <taxon>Neomoorellales</taxon>
        <taxon>Neomoorellaceae</taxon>
        <taxon>Neomoorella</taxon>
    </lineage>
</organism>
<dbReference type="PANTHER" id="PTHR43686:SF1">
    <property type="entry name" value="AMINOTRAN_5 DOMAIN-CONTAINING PROTEIN"/>
    <property type="match status" value="1"/>
</dbReference>
<dbReference type="CDD" id="cd24138">
    <property type="entry name" value="TtcA-like"/>
    <property type="match status" value="1"/>
</dbReference>
<dbReference type="PANTHER" id="PTHR43686">
    <property type="entry name" value="SULFURTRANSFERASE-RELATED"/>
    <property type="match status" value="1"/>
</dbReference>
<dbReference type="Gene3D" id="3.40.50.620">
    <property type="entry name" value="HUPs"/>
    <property type="match status" value="1"/>
</dbReference>
<dbReference type="InterPro" id="IPR014729">
    <property type="entry name" value="Rossmann-like_a/b/a_fold"/>
</dbReference>
<name>A0A2T0AYL6_9FIRM</name>
<dbReference type="Proteomes" id="UP000238415">
    <property type="component" value="Unassembled WGS sequence"/>
</dbReference>
<accession>A0A2T0AYL6</accession>
<evidence type="ECO:0000313" key="3">
    <source>
        <dbReference type="EMBL" id="PRR75845.1"/>
    </source>
</evidence>
<dbReference type="PIRSF" id="PIRSF004976">
    <property type="entry name" value="ATPase_YdaO"/>
    <property type="match status" value="1"/>
</dbReference>
<proteinExistence type="predicted"/>
<reference evidence="3 4" key="1">
    <citation type="submission" date="2018-03" db="EMBL/GenBank/DDBJ databases">
        <title>Genome sequence of Moorella humiferrea DSM 23265.</title>
        <authorList>
            <person name="Poehlein A."/>
            <person name="Daniel R."/>
        </authorList>
    </citation>
    <scope>NUCLEOTIDE SEQUENCE [LARGE SCALE GENOMIC DNA]</scope>
    <source>
        <strain evidence="3 4">DSM 23265</strain>
    </source>
</reference>
<dbReference type="GO" id="GO:0016740">
    <property type="term" value="F:transferase activity"/>
    <property type="evidence" value="ECO:0007669"/>
    <property type="project" value="UniProtKB-KW"/>
</dbReference>
<keyword evidence="1" id="KW-0808">Transferase</keyword>
<dbReference type="InterPro" id="IPR011063">
    <property type="entry name" value="TilS/TtcA_N"/>
</dbReference>
<dbReference type="GO" id="GO:0008033">
    <property type="term" value="P:tRNA processing"/>
    <property type="evidence" value="ECO:0007669"/>
    <property type="project" value="InterPro"/>
</dbReference>
<evidence type="ECO:0000259" key="2">
    <source>
        <dbReference type="Pfam" id="PF01171"/>
    </source>
</evidence>
<keyword evidence="4" id="KW-1185">Reference proteome</keyword>
<dbReference type="EMBL" id="PVXM01000003">
    <property type="protein sequence ID" value="PRR75845.1"/>
    <property type="molecule type" value="Genomic_DNA"/>
</dbReference>
<dbReference type="Pfam" id="PF01171">
    <property type="entry name" value="ATP_bind_3"/>
    <property type="match status" value="1"/>
</dbReference>
<comment type="caution">
    <text evidence="3">The sequence shown here is derived from an EMBL/GenBank/DDBJ whole genome shotgun (WGS) entry which is preliminary data.</text>
</comment>
<dbReference type="SUPFAM" id="SSF52402">
    <property type="entry name" value="Adenine nucleotide alpha hydrolases-like"/>
    <property type="match status" value="1"/>
</dbReference>
<dbReference type="InterPro" id="IPR035107">
    <property type="entry name" value="tRNA_thiolation_TtcA_Ctu1"/>
</dbReference>
<gene>
    <name evidence="3" type="primary">ttcA</name>
    <name evidence="3" type="ORF">MOHU_02260</name>
</gene>
<evidence type="ECO:0000313" key="4">
    <source>
        <dbReference type="Proteomes" id="UP000238415"/>
    </source>
</evidence>
<sequence>MAVKRTYSKWFLTPVKRASKRYGMITPGDRIAVGASGGKDSSALLYILWVLKNYSFLHFDFRAVFLDMGWQVDTEPLAAFCREHDIPFHVEPAPIRAIVFEHRREEHPCALCSHLRRGALNEAARRLGCNKVALGHHLDDLLETFLMNWFYNGRFATFLPVTDLSKSGLKVIRPLIYLSEATVSSLARVENLPVLSNPCPAAGKTKRHEVKAVVNLLARRYPYLRERFLTALEAVGWLE</sequence>
<dbReference type="AlphaFoldDB" id="A0A2T0AYL6"/>
<protein>
    <submittedName>
        <fullName evidence="3">tRNA 2-thiocytidine biosynthesis protein TtcA</fullName>
    </submittedName>
</protein>
<dbReference type="OrthoDB" id="9801054at2"/>
<dbReference type="RefSeq" id="WP_106004262.1">
    <property type="nucleotide sequence ID" value="NZ_CP136419.1"/>
</dbReference>